<dbReference type="OrthoDB" id="5175783at2"/>
<reference evidence="1 2" key="1">
    <citation type="submission" date="2019-02" db="EMBL/GenBank/DDBJ databases">
        <title>Sequencing the genomes of 1000 actinobacteria strains.</title>
        <authorList>
            <person name="Klenk H.-P."/>
        </authorList>
    </citation>
    <scope>NUCLEOTIDE SEQUENCE [LARGE SCALE GENOMIC DNA]</scope>
    <source>
        <strain evidence="1 2">DSM 45779</strain>
    </source>
</reference>
<protein>
    <submittedName>
        <fullName evidence="1">Uncharacterized protein</fullName>
    </submittedName>
</protein>
<accession>A0A4Q7UTE4</accession>
<comment type="caution">
    <text evidence="1">The sequence shown here is derived from an EMBL/GenBank/DDBJ whole genome shotgun (WGS) entry which is preliminary data.</text>
</comment>
<dbReference type="RefSeq" id="WP_130289542.1">
    <property type="nucleotide sequence ID" value="NZ_SHKL01000001.1"/>
</dbReference>
<gene>
    <name evidence="1" type="ORF">EV383_1867</name>
</gene>
<evidence type="ECO:0000313" key="2">
    <source>
        <dbReference type="Proteomes" id="UP000291591"/>
    </source>
</evidence>
<evidence type="ECO:0000313" key="1">
    <source>
        <dbReference type="EMBL" id="RZT85005.1"/>
    </source>
</evidence>
<keyword evidence="2" id="KW-1185">Reference proteome</keyword>
<dbReference type="AlphaFoldDB" id="A0A4Q7UTE4"/>
<dbReference type="Proteomes" id="UP000291591">
    <property type="component" value="Unassembled WGS sequence"/>
</dbReference>
<sequence length="260" mass="28870">MTTATHDGGPTLDLPSTGPEPLEFDTALAAVLGYARGRRPFRFRSPDFPRGHWVQLPAFGWSRFDTRPVTWSDDAAILIGEGLHGRLSRPGWTEVHDALDRVRPLFDDVVEHSAGRAFWELSDEELSVLGEPRTVGADLREIGRRAGQHPAHVFAALHHRRPDLVPHLTRSTRRALLPHTEEGDSDVGAVILRELRANDTAFGVLERTAAALLGDASPTRLRLHDILLWLTTTLRMTHAVALGRATEEWRVHSSVVGSQR</sequence>
<organism evidence="1 2">
    <name type="scientific">Pseudonocardia sediminis</name>
    <dbReference type="NCBI Taxonomy" id="1397368"/>
    <lineage>
        <taxon>Bacteria</taxon>
        <taxon>Bacillati</taxon>
        <taxon>Actinomycetota</taxon>
        <taxon>Actinomycetes</taxon>
        <taxon>Pseudonocardiales</taxon>
        <taxon>Pseudonocardiaceae</taxon>
        <taxon>Pseudonocardia</taxon>
    </lineage>
</organism>
<proteinExistence type="predicted"/>
<dbReference type="EMBL" id="SHKL01000001">
    <property type="protein sequence ID" value="RZT85005.1"/>
    <property type="molecule type" value="Genomic_DNA"/>
</dbReference>
<name>A0A4Q7UTE4_PSEST</name>